<keyword evidence="1" id="KW-0472">Membrane</keyword>
<sequence>MTQTNELTRQHLPKKKGLDMLKGIAISGIFLYHLIPSVFPGGFLGVPLFFVLSGYLMYTTSVPYLETNSFPALDYYKKRISRLIPPLFLMVMLTCCVMTLTHSRQMIGIREQILSIFLGYNNWWQIAQDASYFSRLTGASPFTHLWFLGVEMQFYLIWPLLFYLYKKSFRLPGRKRACFFFLIPAFLSLAAMICLYHPGSDPSRVYYGTDTMGFTLFLGMFLGALRHNYPVLCTPVSRKRQLPVFSGMFGITLLLFLLVKGSNSFLYLGGMFVISVFFAVMILFTENQRTLAQELPLASQTALLGKYSYNIYLWHYPVIVLLLTAFH</sequence>
<keyword evidence="1" id="KW-0812">Transmembrane</keyword>
<dbReference type="PANTHER" id="PTHR23028">
    <property type="entry name" value="ACETYLTRANSFERASE"/>
    <property type="match status" value="1"/>
</dbReference>
<accession>A0ABR7N063</accession>
<dbReference type="Proteomes" id="UP000606193">
    <property type="component" value="Unassembled WGS sequence"/>
</dbReference>
<evidence type="ECO:0000259" key="2">
    <source>
        <dbReference type="Pfam" id="PF01757"/>
    </source>
</evidence>
<dbReference type="GO" id="GO:0016746">
    <property type="term" value="F:acyltransferase activity"/>
    <property type="evidence" value="ECO:0007669"/>
    <property type="project" value="UniProtKB-KW"/>
</dbReference>
<feature type="domain" description="Acyltransferase 3" evidence="2">
    <location>
        <begin position="16"/>
        <end position="324"/>
    </location>
</feature>
<feature type="transmembrane region" description="Helical" evidence="1">
    <location>
        <begin position="145"/>
        <end position="165"/>
    </location>
</feature>
<evidence type="ECO:0000313" key="4">
    <source>
        <dbReference type="Proteomes" id="UP000606193"/>
    </source>
</evidence>
<dbReference type="InterPro" id="IPR050879">
    <property type="entry name" value="Acyltransferase_3"/>
</dbReference>
<evidence type="ECO:0000256" key="1">
    <source>
        <dbReference type="SAM" id="Phobius"/>
    </source>
</evidence>
<gene>
    <name evidence="3" type="ORF">H8704_05040</name>
</gene>
<dbReference type="Pfam" id="PF01757">
    <property type="entry name" value="Acyl_transf_3"/>
    <property type="match status" value="1"/>
</dbReference>
<dbReference type="PANTHER" id="PTHR23028:SF53">
    <property type="entry name" value="ACYL_TRANSF_3 DOMAIN-CONTAINING PROTEIN"/>
    <property type="match status" value="1"/>
</dbReference>
<dbReference type="InterPro" id="IPR002656">
    <property type="entry name" value="Acyl_transf_3_dom"/>
</dbReference>
<feature type="transmembrane region" description="Helical" evidence="1">
    <location>
        <begin position="211"/>
        <end position="229"/>
    </location>
</feature>
<name>A0ABR7N063_9FIRM</name>
<comment type="caution">
    <text evidence="3">The sequence shown here is derived from an EMBL/GenBank/DDBJ whole genome shotgun (WGS) entry which is preliminary data.</text>
</comment>
<dbReference type="EMBL" id="JACRSX010000004">
    <property type="protein sequence ID" value="MBC8562003.1"/>
    <property type="molecule type" value="Genomic_DNA"/>
</dbReference>
<keyword evidence="3" id="KW-0012">Acyltransferase</keyword>
<organism evidence="3 4">
    <name type="scientific">Jutongia huaianensis</name>
    <dbReference type="NCBI Taxonomy" id="2763668"/>
    <lineage>
        <taxon>Bacteria</taxon>
        <taxon>Bacillati</taxon>
        <taxon>Bacillota</taxon>
        <taxon>Clostridia</taxon>
        <taxon>Lachnospirales</taxon>
        <taxon>Lachnospiraceae</taxon>
        <taxon>Jutongia</taxon>
    </lineage>
</organism>
<reference evidence="3 4" key="1">
    <citation type="submission" date="2020-08" db="EMBL/GenBank/DDBJ databases">
        <title>Genome public.</title>
        <authorList>
            <person name="Liu C."/>
            <person name="Sun Q."/>
        </authorList>
    </citation>
    <scope>NUCLEOTIDE SEQUENCE [LARGE SCALE GENOMIC DNA]</scope>
    <source>
        <strain evidence="3 4">NSJ-37</strain>
    </source>
</reference>
<evidence type="ECO:0000313" key="3">
    <source>
        <dbReference type="EMBL" id="MBC8562003.1"/>
    </source>
</evidence>
<feature type="transmembrane region" description="Helical" evidence="1">
    <location>
        <begin position="86"/>
        <end position="103"/>
    </location>
</feature>
<keyword evidence="4" id="KW-1185">Reference proteome</keyword>
<feature type="transmembrane region" description="Helical" evidence="1">
    <location>
        <begin position="241"/>
        <end position="259"/>
    </location>
</feature>
<feature type="transmembrane region" description="Helical" evidence="1">
    <location>
        <begin position="307"/>
        <end position="326"/>
    </location>
</feature>
<dbReference type="RefSeq" id="WP_249297564.1">
    <property type="nucleotide sequence ID" value="NZ_JACRSX010000004.1"/>
</dbReference>
<proteinExistence type="predicted"/>
<protein>
    <submittedName>
        <fullName evidence="3">Acyltransferase</fullName>
    </submittedName>
</protein>
<keyword evidence="3" id="KW-0808">Transferase</keyword>
<feature type="transmembrane region" description="Helical" evidence="1">
    <location>
        <begin position="177"/>
        <end position="199"/>
    </location>
</feature>
<feature type="transmembrane region" description="Helical" evidence="1">
    <location>
        <begin position="265"/>
        <end position="286"/>
    </location>
</feature>
<keyword evidence="1" id="KW-1133">Transmembrane helix</keyword>